<dbReference type="VEuPathDB" id="FungiDB:B9J08_002557"/>
<dbReference type="VEuPathDB" id="FungiDB:CJJ07_003064"/>
<keyword evidence="5" id="KW-0732">Signal</keyword>
<feature type="signal peptide" evidence="5">
    <location>
        <begin position="1"/>
        <end position="20"/>
    </location>
</feature>
<evidence type="ECO:0000313" key="7">
    <source>
        <dbReference type="EMBL" id="KND97820.1"/>
    </source>
</evidence>
<dbReference type="GO" id="GO:0016020">
    <property type="term" value="C:membrane"/>
    <property type="evidence" value="ECO:0007669"/>
    <property type="project" value="UniProtKB-SubCell"/>
</dbReference>
<gene>
    <name evidence="7" type="ORF">QG37_06235</name>
</gene>
<dbReference type="VEuPathDB" id="FungiDB:CJI97_002102"/>
<dbReference type="VEuPathDB" id="FungiDB:QG37_06235"/>
<dbReference type="VEuPathDB" id="FungiDB:CJJ09_005650"/>
<reference evidence="8" key="1">
    <citation type="journal article" date="2015" name="BMC Genomics">
        <title>Draft genome of a commonly misdiagnosed multidrug resistant pathogen Candida auris.</title>
        <authorList>
            <person name="Chatterjee S."/>
            <person name="Alampalli S.V."/>
            <person name="Nageshan R.K."/>
            <person name="Chettiar S.T."/>
            <person name="Joshi S."/>
            <person name="Tatu U.S."/>
        </authorList>
    </citation>
    <scope>NUCLEOTIDE SEQUENCE [LARGE SCALE GENOMIC DNA]</scope>
    <source>
        <strain evidence="8">6684</strain>
    </source>
</reference>
<dbReference type="VEuPathDB" id="FungiDB:CJJ09_005649"/>
<dbReference type="InterPro" id="IPR007074">
    <property type="entry name" value="LicD/FKTN/FKRP_NTP_transf"/>
</dbReference>
<keyword evidence="3" id="KW-1133">Transmembrane helix</keyword>
<protein>
    <recommendedName>
        <fullName evidence="6">LicD/FKTN/FKRP nucleotidyltransferase domain-containing protein</fullName>
    </recommendedName>
</protein>
<dbReference type="InterPro" id="IPR009644">
    <property type="entry name" value="FKTN/MNN4/W02B3.4-1"/>
</dbReference>
<dbReference type="GO" id="GO:0009100">
    <property type="term" value="P:glycoprotein metabolic process"/>
    <property type="evidence" value="ECO:0007669"/>
    <property type="project" value="UniProtKB-ARBA"/>
</dbReference>
<feature type="chain" id="PRO_5005545243" description="LicD/FKTN/FKRP nucleotidyltransferase domain-containing protein" evidence="5">
    <location>
        <begin position="21"/>
        <end position="627"/>
    </location>
</feature>
<evidence type="ECO:0000256" key="4">
    <source>
        <dbReference type="ARBA" id="ARBA00023136"/>
    </source>
</evidence>
<dbReference type="Proteomes" id="UP000037122">
    <property type="component" value="Unassembled WGS sequence"/>
</dbReference>
<evidence type="ECO:0000256" key="5">
    <source>
        <dbReference type="SAM" id="SignalP"/>
    </source>
</evidence>
<dbReference type="AlphaFoldDB" id="A0A0L0NVT7"/>
<accession>A0A0L0NVT7</accession>
<dbReference type="PANTHER" id="PTHR15407:SF28">
    <property type="entry name" value="RIBITOL-5-PHOSPHATE TRANSFERASE FKTN"/>
    <property type="match status" value="1"/>
</dbReference>
<name>A0A0L0NVT7_CANAR</name>
<dbReference type="PANTHER" id="PTHR15407">
    <property type="entry name" value="FUKUTIN-RELATED"/>
    <property type="match status" value="1"/>
</dbReference>
<feature type="domain" description="LicD/FKTN/FKRP nucleotidyltransferase" evidence="6">
    <location>
        <begin position="346"/>
        <end position="545"/>
    </location>
</feature>
<evidence type="ECO:0000259" key="6">
    <source>
        <dbReference type="Pfam" id="PF04991"/>
    </source>
</evidence>
<organism evidence="7 8">
    <name type="scientific">Candidozyma auris</name>
    <name type="common">Yeast</name>
    <name type="synonym">Candida auris</name>
    <dbReference type="NCBI Taxonomy" id="498019"/>
    <lineage>
        <taxon>Eukaryota</taxon>
        <taxon>Fungi</taxon>
        <taxon>Dikarya</taxon>
        <taxon>Ascomycota</taxon>
        <taxon>Saccharomycotina</taxon>
        <taxon>Pichiomycetes</taxon>
        <taxon>Metschnikowiaceae</taxon>
        <taxon>Candidozyma</taxon>
    </lineage>
</organism>
<proteinExistence type="predicted"/>
<dbReference type="VEuPathDB" id="FungiDB:CJI96_0005111"/>
<evidence type="ECO:0000256" key="1">
    <source>
        <dbReference type="ARBA" id="ARBA00004167"/>
    </source>
</evidence>
<sequence length="627" mass="72521">MLFHFSVSLLLAYVVNYIVASYKSQDPPVYKATDMKRYLNHRSPSIEESFIPLLLLQSRLLEKWQEELSLEHDPRLLPALWLNKITASLVEGTAKLRLPFEWYFAVDLQEGLQAFGSKNMDSCEELAGFLGISLFDSCETLQNPRQKTSKFRIVKPTDEPLLELSRRYLGANYLLHTLDLPKQVVFLGAGPLDESLVVPIHQQQSQAIHEQPELSLLANGLDRRVSLKEQADHLRSKWRSSRVVYTMETLQAEAVADPTAQDFTVPILKSLFEYEENTLDYQLAKNFHTASSKKYFHEAILEGSGKGSHYDWRFFKQSTFSSYERTAVLHRLTRAWLRFARDACFKSWLAHGTLLGWHWNGLNMPWDEDLDVQITMSSLHVLAKHYNQSVVVDVTDGVQIGHMYLIDVNPHFLQRDRGKGDNVIDARFIDVSTGLYVDITALAVSNDLEVVQNSPGTKRHNRLHQVFDPSYEEISKLFEHAPRLRDSIEARLQRLERGQWKAGKLYNCKDDHFYLLDELGLIPTEFEGVQAYVPIAYHKILKREYPRGTKARIYEGWRFSDKLQLWLPISECGKAALGCDKEDWILEEEFTRNIRHSPEEPGLITKTPAKIDPWLLKRNQRLLKFMT</sequence>
<keyword evidence="2" id="KW-0812">Transmembrane</keyword>
<comment type="subcellular location">
    <subcellularLocation>
        <location evidence="1">Membrane</location>
        <topology evidence="1">Single-pass membrane protein</topology>
    </subcellularLocation>
</comment>
<dbReference type="Pfam" id="PF04991">
    <property type="entry name" value="LicD"/>
    <property type="match status" value="1"/>
</dbReference>
<evidence type="ECO:0000256" key="3">
    <source>
        <dbReference type="ARBA" id="ARBA00022989"/>
    </source>
</evidence>
<comment type="caution">
    <text evidence="7">The sequence shown here is derived from an EMBL/GenBank/DDBJ whole genome shotgun (WGS) entry which is preliminary data.</text>
</comment>
<evidence type="ECO:0000313" key="8">
    <source>
        <dbReference type="Proteomes" id="UP000037122"/>
    </source>
</evidence>
<dbReference type="EMBL" id="LGST01000041">
    <property type="protein sequence ID" value="KND97820.1"/>
    <property type="molecule type" value="Genomic_DNA"/>
</dbReference>
<evidence type="ECO:0000256" key="2">
    <source>
        <dbReference type="ARBA" id="ARBA00022692"/>
    </source>
</evidence>
<keyword evidence="4" id="KW-0472">Membrane</keyword>